<organism evidence="1 2">
    <name type="scientific">Halovibrio salipaludis</name>
    <dbReference type="NCBI Taxonomy" id="2032626"/>
    <lineage>
        <taxon>Bacteria</taxon>
        <taxon>Pseudomonadati</taxon>
        <taxon>Pseudomonadota</taxon>
        <taxon>Gammaproteobacteria</taxon>
        <taxon>Oceanospirillales</taxon>
        <taxon>Halomonadaceae</taxon>
        <taxon>Halovibrio</taxon>
    </lineage>
</organism>
<evidence type="ECO:0000313" key="1">
    <source>
        <dbReference type="EMBL" id="PAU81067.1"/>
    </source>
</evidence>
<dbReference type="RefSeq" id="WP_095616793.1">
    <property type="nucleotide sequence ID" value="NZ_NSKD01000002.1"/>
</dbReference>
<comment type="caution">
    <text evidence="1">The sequence shown here is derived from an EMBL/GenBank/DDBJ whole genome shotgun (WGS) entry which is preliminary data.</text>
</comment>
<dbReference type="Proteomes" id="UP000218896">
    <property type="component" value="Unassembled WGS sequence"/>
</dbReference>
<reference evidence="1 2" key="1">
    <citation type="submission" date="2017-08" db="EMBL/GenBank/DDBJ databases">
        <title>Halovibrio sewagensis sp. nov., isolated from wastewater of high salinity.</title>
        <authorList>
            <person name="Dong X."/>
            <person name="Zhang G."/>
        </authorList>
    </citation>
    <scope>NUCLEOTIDE SEQUENCE [LARGE SCALE GENOMIC DNA]</scope>
    <source>
        <strain evidence="1 2">YL5-2</strain>
    </source>
</reference>
<keyword evidence="2" id="KW-1185">Reference proteome</keyword>
<evidence type="ECO:0000313" key="2">
    <source>
        <dbReference type="Proteomes" id="UP000218896"/>
    </source>
</evidence>
<dbReference type="EMBL" id="NSKD01000002">
    <property type="protein sequence ID" value="PAU81067.1"/>
    <property type="molecule type" value="Genomic_DNA"/>
</dbReference>
<protein>
    <submittedName>
        <fullName evidence="1">Uncharacterized protein</fullName>
    </submittedName>
</protein>
<name>A0A2A2F8S8_9GAMM</name>
<dbReference type="AlphaFoldDB" id="A0A2A2F8S8"/>
<gene>
    <name evidence="1" type="ORF">CK501_05760</name>
</gene>
<accession>A0A2A2F8S8</accession>
<sequence length="64" mass="6890">MSAYVTVPVASEQTGVSRLLIESAIREGEIPAWNCQGEAVVILADVRAYKARILADREANNGES</sequence>
<proteinExistence type="predicted"/>